<dbReference type="EMBL" id="JAXAVX010000001">
    <property type="protein sequence ID" value="MDX8150614.1"/>
    <property type="molecule type" value="Genomic_DNA"/>
</dbReference>
<gene>
    <name evidence="11" type="ORF">SK069_03330</name>
</gene>
<feature type="domain" description="Anthranilate synthase component I N-terminal" evidence="10">
    <location>
        <begin position="46"/>
        <end position="174"/>
    </location>
</feature>
<evidence type="ECO:0000256" key="7">
    <source>
        <dbReference type="ARBA" id="ARBA00025634"/>
    </source>
</evidence>
<dbReference type="PANTHER" id="PTHR11236">
    <property type="entry name" value="AMINOBENZOATE/ANTHRANILATE SYNTHASE"/>
    <property type="match status" value="1"/>
</dbReference>
<evidence type="ECO:0000313" key="12">
    <source>
        <dbReference type="Proteomes" id="UP001277761"/>
    </source>
</evidence>
<proteinExistence type="predicted"/>
<evidence type="ECO:0000256" key="6">
    <source>
        <dbReference type="ARBA" id="ARBA00023239"/>
    </source>
</evidence>
<protein>
    <recommendedName>
        <fullName evidence="3">Anthranilate synthase component 1</fullName>
    </recommendedName>
</protein>
<dbReference type="PRINTS" id="PR00095">
    <property type="entry name" value="ANTSNTHASEI"/>
</dbReference>
<comment type="cofactor">
    <cofactor evidence="1">
        <name>Mg(2+)</name>
        <dbReference type="ChEBI" id="CHEBI:18420"/>
    </cofactor>
</comment>
<keyword evidence="5" id="KW-0460">Magnesium</keyword>
<comment type="function">
    <text evidence="7">Part of a heterotetrameric complex that catalyzes the two-step biosynthesis of anthranilate, an intermediate in the biosynthesis of L-tryptophan. In the first step, the glutamine-binding beta subunit (TrpG) of anthranilate synthase (AS) provides the glutamine amidotransferase activity which generates ammonia as a substrate that, along with chorismate, is used in the second step, catalyzed by the large alpha subunit of AS (TrpE) to produce anthranilate. In the absence of TrpG, TrpE can synthesize anthranilate directly from chorismate and high concentrations of ammonia.</text>
</comment>
<dbReference type="PANTHER" id="PTHR11236:SF48">
    <property type="entry name" value="ISOCHORISMATE SYNTHASE MENF"/>
    <property type="match status" value="1"/>
</dbReference>
<sequence>MSPADPTDALRRAATLGLRIDPSLEQVVAHAAGHDVVPVLARAIDDTETPVSAFLKLRAAFPGEPAFLLESADQGRVGRWSFLGVGPARTIEWRLGDPGDPYALARDAVGRRRVAPVAGLPPFVGGAVGVFAYDLVRTVEPLAEPNPDPLGTPDLALQVTDAMVVFDHLQHTVLLVAPVHATADPAAADAGPDAARADDATLGARYAAAVDRIAELREALLAPLPPGRDASAPARETDVAWRSTHERAEFEAMVSRIIEYVHAGDAFQVVPSQRWSAELDVDPFSVYRGLRVVNPSPYMYFLDFGGWQVVGASPEPLVTVRDRAIAMRPIAGTKPRGATPAEDERLAQEMLSDEKERAEHVMLVDLSRNDLGRVCDYGTVSVDELMVVETYSHVLHIVSAVSGTLREDVAATDALRSVLPAGTLSGAPKVRAMQIIDELEPVKRGGYGGAVGYLSWNGDLDSCIHIRTAVFQDGVAHVQAGGGTVADARPAYEYEESVNKSRAIRRAVELALEQPDWP</sequence>
<keyword evidence="12" id="KW-1185">Reference proteome</keyword>
<evidence type="ECO:0000259" key="9">
    <source>
        <dbReference type="Pfam" id="PF00425"/>
    </source>
</evidence>
<comment type="catalytic activity">
    <reaction evidence="8">
        <text>chorismate + L-glutamine = anthranilate + pyruvate + L-glutamate + H(+)</text>
        <dbReference type="Rhea" id="RHEA:21732"/>
        <dbReference type="ChEBI" id="CHEBI:15361"/>
        <dbReference type="ChEBI" id="CHEBI:15378"/>
        <dbReference type="ChEBI" id="CHEBI:16567"/>
        <dbReference type="ChEBI" id="CHEBI:29748"/>
        <dbReference type="ChEBI" id="CHEBI:29985"/>
        <dbReference type="ChEBI" id="CHEBI:58359"/>
        <dbReference type="EC" id="4.1.3.27"/>
    </reaction>
</comment>
<dbReference type="InterPro" id="IPR005801">
    <property type="entry name" value="ADC_synthase"/>
</dbReference>
<evidence type="ECO:0000256" key="1">
    <source>
        <dbReference type="ARBA" id="ARBA00001946"/>
    </source>
</evidence>
<reference evidence="11 12" key="1">
    <citation type="submission" date="2023-11" db="EMBL/GenBank/DDBJ databases">
        <authorList>
            <person name="Xu M."/>
            <person name="Jiang T."/>
        </authorList>
    </citation>
    <scope>NUCLEOTIDE SEQUENCE [LARGE SCALE GENOMIC DNA]</scope>
    <source>
        <strain evidence="11 12">SD</strain>
    </source>
</reference>
<dbReference type="Proteomes" id="UP001277761">
    <property type="component" value="Unassembled WGS sequence"/>
</dbReference>
<comment type="subunit">
    <text evidence="2">Heterotetramer consisting of two non-identical subunits: a beta subunit (TrpG) and a large alpha subunit (TrpE).</text>
</comment>
<evidence type="ECO:0000256" key="3">
    <source>
        <dbReference type="ARBA" id="ARBA00020653"/>
    </source>
</evidence>
<dbReference type="InterPro" id="IPR015890">
    <property type="entry name" value="Chorismate_C"/>
</dbReference>
<keyword evidence="4" id="KW-0479">Metal-binding</keyword>
<dbReference type="InterPro" id="IPR019999">
    <property type="entry name" value="Anth_synth_I-like"/>
</dbReference>
<dbReference type="Pfam" id="PF04715">
    <property type="entry name" value="Anth_synt_I_N"/>
    <property type="match status" value="1"/>
</dbReference>
<keyword evidence="6" id="KW-0456">Lyase</keyword>
<comment type="caution">
    <text evidence="11">The sequence shown here is derived from an EMBL/GenBank/DDBJ whole genome shotgun (WGS) entry which is preliminary data.</text>
</comment>
<accession>A0ABU4VFY3</accession>
<evidence type="ECO:0000259" key="10">
    <source>
        <dbReference type="Pfam" id="PF04715"/>
    </source>
</evidence>
<dbReference type="Gene3D" id="3.60.120.10">
    <property type="entry name" value="Anthranilate synthase"/>
    <property type="match status" value="1"/>
</dbReference>
<evidence type="ECO:0000256" key="4">
    <source>
        <dbReference type="ARBA" id="ARBA00022723"/>
    </source>
</evidence>
<evidence type="ECO:0000256" key="2">
    <source>
        <dbReference type="ARBA" id="ARBA00011575"/>
    </source>
</evidence>
<dbReference type="SUPFAM" id="SSF56322">
    <property type="entry name" value="ADC synthase"/>
    <property type="match status" value="1"/>
</dbReference>
<feature type="domain" description="Chorismate-utilising enzyme C-terminal" evidence="9">
    <location>
        <begin position="247"/>
        <end position="500"/>
    </location>
</feature>
<name>A0ABU4VFY3_9ACTN</name>
<dbReference type="InterPro" id="IPR006805">
    <property type="entry name" value="Anth_synth_I_N"/>
</dbReference>
<dbReference type="Pfam" id="PF00425">
    <property type="entry name" value="Chorismate_bind"/>
    <property type="match status" value="1"/>
</dbReference>
<evidence type="ECO:0000256" key="5">
    <source>
        <dbReference type="ARBA" id="ARBA00022842"/>
    </source>
</evidence>
<organism evidence="11 12">
    <name type="scientific">Patulibacter brassicae</name>
    <dbReference type="NCBI Taxonomy" id="1705717"/>
    <lineage>
        <taxon>Bacteria</taxon>
        <taxon>Bacillati</taxon>
        <taxon>Actinomycetota</taxon>
        <taxon>Thermoleophilia</taxon>
        <taxon>Solirubrobacterales</taxon>
        <taxon>Patulibacteraceae</taxon>
        <taxon>Patulibacter</taxon>
    </lineage>
</organism>
<evidence type="ECO:0000256" key="8">
    <source>
        <dbReference type="ARBA" id="ARBA00047683"/>
    </source>
</evidence>
<evidence type="ECO:0000313" key="11">
    <source>
        <dbReference type="EMBL" id="MDX8150614.1"/>
    </source>
</evidence>